<evidence type="ECO:0000313" key="2">
    <source>
        <dbReference type="EMBL" id="DAD34828.1"/>
    </source>
</evidence>
<protein>
    <submittedName>
        <fullName evidence="2">Uncharacterized protein</fullName>
    </submittedName>
</protein>
<keyword evidence="1" id="KW-0732">Signal</keyword>
<organism evidence="2 3">
    <name type="scientific">Nelumbo nucifera</name>
    <name type="common">Sacred lotus</name>
    <dbReference type="NCBI Taxonomy" id="4432"/>
    <lineage>
        <taxon>Eukaryota</taxon>
        <taxon>Viridiplantae</taxon>
        <taxon>Streptophyta</taxon>
        <taxon>Embryophyta</taxon>
        <taxon>Tracheophyta</taxon>
        <taxon>Spermatophyta</taxon>
        <taxon>Magnoliopsida</taxon>
        <taxon>Proteales</taxon>
        <taxon>Nelumbonaceae</taxon>
        <taxon>Nelumbo</taxon>
    </lineage>
</organism>
<proteinExistence type="predicted"/>
<sequence>MGEALMLLSILGFLGTRSGKEIILLSMGQWKRASDFVDAKHNCWREEELRNVFGEDRCRAVMHIKLSEVVENSEDLLVWFKDPHGFLTTMARYCALRLLEA</sequence>
<feature type="chain" id="PRO_5032656354" evidence="1">
    <location>
        <begin position="20"/>
        <end position="101"/>
    </location>
</feature>
<evidence type="ECO:0000256" key="1">
    <source>
        <dbReference type="SAM" id="SignalP"/>
    </source>
</evidence>
<reference evidence="2 3" key="1">
    <citation type="journal article" date="2020" name="Mol. Biol. Evol.">
        <title>Distinct Expression and Methylation Patterns for Genes with Different Fates following a Single Whole-Genome Duplication in Flowering Plants.</title>
        <authorList>
            <person name="Shi T."/>
            <person name="Rahmani R.S."/>
            <person name="Gugger P.F."/>
            <person name="Wang M."/>
            <person name="Li H."/>
            <person name="Zhang Y."/>
            <person name="Li Z."/>
            <person name="Wang Q."/>
            <person name="Van de Peer Y."/>
            <person name="Marchal K."/>
            <person name="Chen J."/>
        </authorList>
    </citation>
    <scope>NUCLEOTIDE SEQUENCE [LARGE SCALE GENOMIC DNA]</scope>
    <source>
        <tissue evidence="2">Leaf</tissue>
    </source>
</reference>
<feature type="signal peptide" evidence="1">
    <location>
        <begin position="1"/>
        <end position="19"/>
    </location>
</feature>
<keyword evidence="3" id="KW-1185">Reference proteome</keyword>
<accession>A0A822Z035</accession>
<gene>
    <name evidence="2" type="ORF">HUJ06_005468</name>
</gene>
<dbReference type="Proteomes" id="UP000607653">
    <property type="component" value="Unassembled WGS sequence"/>
</dbReference>
<name>A0A822Z035_NELNU</name>
<evidence type="ECO:0000313" key="3">
    <source>
        <dbReference type="Proteomes" id="UP000607653"/>
    </source>
</evidence>
<dbReference type="EMBL" id="DUZY01000004">
    <property type="protein sequence ID" value="DAD34828.1"/>
    <property type="molecule type" value="Genomic_DNA"/>
</dbReference>
<comment type="caution">
    <text evidence="2">The sequence shown here is derived from an EMBL/GenBank/DDBJ whole genome shotgun (WGS) entry which is preliminary data.</text>
</comment>
<dbReference type="AlphaFoldDB" id="A0A822Z035"/>